<reference evidence="3" key="1">
    <citation type="submission" date="2021-01" db="EMBL/GenBank/DDBJ databases">
        <authorList>
            <person name="Eckstrom K.M.E."/>
        </authorList>
    </citation>
    <scope>NUCLEOTIDE SEQUENCE</scope>
    <source>
        <strain evidence="3">UVCC 0001</strain>
    </source>
</reference>
<protein>
    <recommendedName>
        <fullName evidence="2">Glycosyl transferase CAP10 domain-containing protein</fullName>
    </recommendedName>
</protein>
<dbReference type="EMBL" id="JASFZW010000009">
    <property type="protein sequence ID" value="KAK2076591.1"/>
    <property type="molecule type" value="Genomic_DNA"/>
</dbReference>
<dbReference type="Pfam" id="PF05686">
    <property type="entry name" value="Glyco_transf_90"/>
    <property type="match status" value="1"/>
</dbReference>
<dbReference type="PANTHER" id="PTHR12203:SF107">
    <property type="entry name" value="GLYCOSYL TRANSFERASE CAP10 DOMAIN-CONTAINING PROTEIN"/>
    <property type="match status" value="1"/>
</dbReference>
<evidence type="ECO:0000313" key="3">
    <source>
        <dbReference type="EMBL" id="KAK2076591.1"/>
    </source>
</evidence>
<evidence type="ECO:0000259" key="2">
    <source>
        <dbReference type="SMART" id="SM00672"/>
    </source>
</evidence>
<accession>A0AAD9MM98</accession>
<keyword evidence="4" id="KW-1185">Reference proteome</keyword>
<evidence type="ECO:0000313" key="4">
    <source>
        <dbReference type="Proteomes" id="UP001255856"/>
    </source>
</evidence>
<dbReference type="PANTHER" id="PTHR12203">
    <property type="entry name" value="KDEL LYS-ASP-GLU-LEU CONTAINING - RELATED"/>
    <property type="match status" value="1"/>
</dbReference>
<dbReference type="InterPro" id="IPR051091">
    <property type="entry name" value="O-Glucosyltr/Glycosyltrsf_90"/>
</dbReference>
<feature type="domain" description="Glycosyl transferase CAP10" evidence="2">
    <location>
        <begin position="129"/>
        <end position="394"/>
    </location>
</feature>
<gene>
    <name evidence="3" type="ORF">QBZ16_005351</name>
</gene>
<comment type="caution">
    <text evidence="3">The sequence shown here is derived from an EMBL/GenBank/DDBJ whole genome shotgun (WGS) entry which is preliminary data.</text>
</comment>
<sequence length="410" mass="45851">MRDLESLDASTHGVVTTPPSSLKQARDKYEGAQCSKLFPWVPTALDKFYANARASAAGSKKTVEEGIQEILDVRWGTYAPGKDIVSLKYEPSLGHVNMSIYHTKPPNAAHKRPCILGVLEDAVKALHELLGDKELLLTIETEDFPIMGRGKRLPAFSMCWDDGAIDIPIPDFTFKCYPEMRYSNTSWPAVAPLLKLKSEMLPWPQRRSRLSHRSNWGVGPRRWLMPRLQKLQDEGKAVEVLGAEVDVQNTEFVASSGQKFQYVDDWCNSKYLIHTAGFSYSAGLKYRMACGSLVFKLPSKWVEFYEPGIVAGKHYVELPAFKEGMPSDEEADEYLANVAAPAIKKAVDAAKDSKDLPAIALAGQKWVLDNLSEQGLSCYWFHAIQRYAQLYFDKPPSAEESAEKQKAAQP</sequence>
<dbReference type="AlphaFoldDB" id="A0AAD9MM98"/>
<name>A0AAD9MM98_PROWI</name>
<feature type="region of interest" description="Disordered" evidence="1">
    <location>
        <begin position="1"/>
        <end position="26"/>
    </location>
</feature>
<dbReference type="InterPro" id="IPR006598">
    <property type="entry name" value="CAP10"/>
</dbReference>
<proteinExistence type="predicted"/>
<organism evidence="3 4">
    <name type="scientific">Prototheca wickerhamii</name>
    <dbReference type="NCBI Taxonomy" id="3111"/>
    <lineage>
        <taxon>Eukaryota</taxon>
        <taxon>Viridiplantae</taxon>
        <taxon>Chlorophyta</taxon>
        <taxon>core chlorophytes</taxon>
        <taxon>Trebouxiophyceae</taxon>
        <taxon>Chlorellales</taxon>
        <taxon>Chlorellaceae</taxon>
        <taxon>Prototheca</taxon>
    </lineage>
</organism>
<dbReference type="Proteomes" id="UP001255856">
    <property type="component" value="Unassembled WGS sequence"/>
</dbReference>
<dbReference type="SMART" id="SM00672">
    <property type="entry name" value="CAP10"/>
    <property type="match status" value="1"/>
</dbReference>
<feature type="compositionally biased region" description="Polar residues" evidence="1">
    <location>
        <begin position="13"/>
        <end position="23"/>
    </location>
</feature>
<evidence type="ECO:0000256" key="1">
    <source>
        <dbReference type="SAM" id="MobiDB-lite"/>
    </source>
</evidence>